<feature type="domain" description="ABC transporter" evidence="4">
    <location>
        <begin position="2"/>
        <end position="237"/>
    </location>
</feature>
<dbReference type="EMBL" id="JACADJ010000033">
    <property type="protein sequence ID" value="NWH05410.1"/>
    <property type="molecule type" value="Genomic_DNA"/>
</dbReference>
<dbReference type="Pfam" id="PF00005">
    <property type="entry name" value="ABC_tran"/>
    <property type="match status" value="1"/>
</dbReference>
<name>A0A850SZ59_9BACT</name>
<dbReference type="InterPro" id="IPR027417">
    <property type="entry name" value="P-loop_NTPase"/>
</dbReference>
<comment type="caution">
    <text evidence="5">The sequence shown here is derived from an EMBL/GenBank/DDBJ whole genome shotgun (WGS) entry which is preliminary data.</text>
</comment>
<evidence type="ECO:0000259" key="4">
    <source>
        <dbReference type="PROSITE" id="PS50893"/>
    </source>
</evidence>
<dbReference type="PROSITE" id="PS50893">
    <property type="entry name" value="ABC_TRANSPORTER_2"/>
    <property type="match status" value="1"/>
</dbReference>
<evidence type="ECO:0000256" key="2">
    <source>
        <dbReference type="ARBA" id="ARBA00022741"/>
    </source>
</evidence>
<keyword evidence="3 5" id="KW-0067">ATP-binding</keyword>
<dbReference type="PANTHER" id="PTHR42781:SF4">
    <property type="entry name" value="SPERMIDINE_PUTRESCINE IMPORT ATP-BINDING PROTEIN POTA"/>
    <property type="match status" value="1"/>
</dbReference>
<dbReference type="PROSITE" id="PS00211">
    <property type="entry name" value="ABC_TRANSPORTER_1"/>
    <property type="match status" value="1"/>
</dbReference>
<dbReference type="SUPFAM" id="SSF52540">
    <property type="entry name" value="P-loop containing nucleoside triphosphate hydrolases"/>
    <property type="match status" value="1"/>
</dbReference>
<evidence type="ECO:0000256" key="1">
    <source>
        <dbReference type="ARBA" id="ARBA00022448"/>
    </source>
</evidence>
<dbReference type="GO" id="GO:0016887">
    <property type="term" value="F:ATP hydrolysis activity"/>
    <property type="evidence" value="ECO:0007669"/>
    <property type="project" value="InterPro"/>
</dbReference>
<protein>
    <submittedName>
        <fullName evidence="5">ATP-binding cassette domain-containing protein</fullName>
    </submittedName>
</protein>
<evidence type="ECO:0000313" key="6">
    <source>
        <dbReference type="Proteomes" id="UP000553343"/>
    </source>
</evidence>
<evidence type="ECO:0000256" key="3">
    <source>
        <dbReference type="ARBA" id="ARBA00022840"/>
    </source>
</evidence>
<sequence length="237" mass="26701">MIEVTELSVNSGGHCLLDRINIEVNHGEVMGLIGPSGAGKSTLLKAIAGLIIPDEGCIRLNRQTVSSSKTMVSPDKRKVAMVFQTLALWPHMTVQKHLEFVMAGHRCRQPNQRDEQINAILEKFHLAGYKNRLPSELSGGEQQRLAIARALAPEPDYLLLDEPSSNLDTVLKEELLELLNDLKTKIEITMIYVTHSIREALLLSDRISVIRQGKITEQFQRTDQWNMESIIKTLREK</sequence>
<proteinExistence type="predicted"/>
<dbReference type="InterPro" id="IPR003439">
    <property type="entry name" value="ABC_transporter-like_ATP-bd"/>
</dbReference>
<dbReference type="InterPro" id="IPR050093">
    <property type="entry name" value="ABC_SmlMolc_Importer"/>
</dbReference>
<keyword evidence="2" id="KW-0547">Nucleotide-binding</keyword>
<gene>
    <name evidence="5" type="ORF">HXW94_10495</name>
</gene>
<organism evidence="5 6">
    <name type="scientific">Desulfobacter latus</name>
    <dbReference type="NCBI Taxonomy" id="2292"/>
    <lineage>
        <taxon>Bacteria</taxon>
        <taxon>Pseudomonadati</taxon>
        <taxon>Thermodesulfobacteriota</taxon>
        <taxon>Desulfobacteria</taxon>
        <taxon>Desulfobacterales</taxon>
        <taxon>Desulfobacteraceae</taxon>
        <taxon>Desulfobacter</taxon>
    </lineage>
</organism>
<dbReference type="RefSeq" id="WP_178366865.1">
    <property type="nucleotide sequence ID" value="NZ_JACADJ010000033.1"/>
</dbReference>
<dbReference type="InterPro" id="IPR017871">
    <property type="entry name" value="ABC_transporter-like_CS"/>
</dbReference>
<dbReference type="PANTHER" id="PTHR42781">
    <property type="entry name" value="SPERMIDINE/PUTRESCINE IMPORT ATP-BINDING PROTEIN POTA"/>
    <property type="match status" value="1"/>
</dbReference>
<dbReference type="Proteomes" id="UP000553343">
    <property type="component" value="Unassembled WGS sequence"/>
</dbReference>
<reference evidence="5 6" key="1">
    <citation type="submission" date="2020-06" db="EMBL/GenBank/DDBJ databases">
        <title>High-quality draft genome of sulfate reducer Desulfobacter latus type strain AcrS2 isolated from marine sediment.</title>
        <authorList>
            <person name="Hoppe M."/>
            <person name="Larsen C.K."/>
            <person name="Marshall I.P.G."/>
            <person name="Schramm A."/>
            <person name="Marietou A.G."/>
        </authorList>
    </citation>
    <scope>NUCLEOTIDE SEQUENCE [LARGE SCALE GENOMIC DNA]</scope>
    <source>
        <strain evidence="5 6">AcRS2</strain>
    </source>
</reference>
<keyword evidence="6" id="KW-1185">Reference proteome</keyword>
<accession>A0A850SZ59</accession>
<dbReference type="GO" id="GO:0005524">
    <property type="term" value="F:ATP binding"/>
    <property type="evidence" value="ECO:0007669"/>
    <property type="project" value="UniProtKB-KW"/>
</dbReference>
<dbReference type="Gene3D" id="3.40.50.300">
    <property type="entry name" value="P-loop containing nucleotide triphosphate hydrolases"/>
    <property type="match status" value="1"/>
</dbReference>
<dbReference type="AlphaFoldDB" id="A0A850SZ59"/>
<evidence type="ECO:0000313" key="5">
    <source>
        <dbReference type="EMBL" id="NWH05410.1"/>
    </source>
</evidence>
<dbReference type="SMART" id="SM00382">
    <property type="entry name" value="AAA"/>
    <property type="match status" value="1"/>
</dbReference>
<keyword evidence="1" id="KW-0813">Transport</keyword>
<dbReference type="InterPro" id="IPR003593">
    <property type="entry name" value="AAA+_ATPase"/>
</dbReference>